<sequence length="355" mass="40536">MDWKMLLACITGSVEDELLLRNEYLVTENRILRHQIQGRVQLTDAERQSLAEIGKKLGKQALEEIATIVKPETLLAWHRKLVARKFDGSAQRKPVGRPRVDKELEDLVVKMARENRSWGYDRMAGALADLGYEISDQTVGNILKRRGIPTAPDRKKTTTWKDFIRSHMAVLWATDFFSTEVWTLGGLVTFYILFFIKLDTREVHIAGVTAHPGEAWMRQVARNLTMDEWGILKPEQYLLHDRDTKFCAAFKQMLDGAGVKRLPLPPRSPNLNAIAERWVRSVKSEALSQLILFGERSLRHVLSEYVTHYHTERCHQGLGNVIPFPAWQAANDHEGPIGGSERLGGLLKYYERQAA</sequence>
<organism evidence="2 3">
    <name type="scientific">Entotheonella factor</name>
    <dbReference type="NCBI Taxonomy" id="1429438"/>
    <lineage>
        <taxon>Bacteria</taxon>
        <taxon>Pseudomonadati</taxon>
        <taxon>Nitrospinota/Tectimicrobiota group</taxon>
        <taxon>Candidatus Tectimicrobiota</taxon>
        <taxon>Candidatus Entotheonellia</taxon>
        <taxon>Candidatus Entotheonellales</taxon>
        <taxon>Candidatus Entotheonellaceae</taxon>
        <taxon>Candidatus Entotheonella</taxon>
    </lineage>
</organism>
<dbReference type="PROSITE" id="PS50994">
    <property type="entry name" value="INTEGRASE"/>
    <property type="match status" value="1"/>
</dbReference>
<dbReference type="InterPro" id="IPR012337">
    <property type="entry name" value="RNaseH-like_sf"/>
</dbReference>
<dbReference type="SUPFAM" id="SSF53098">
    <property type="entry name" value="Ribonuclease H-like"/>
    <property type="match status" value="1"/>
</dbReference>
<dbReference type="InterPro" id="IPR036397">
    <property type="entry name" value="RNaseH_sf"/>
</dbReference>
<feature type="domain" description="Integrase catalytic" evidence="1">
    <location>
        <begin position="148"/>
        <end position="331"/>
    </location>
</feature>
<dbReference type="GO" id="GO:0003676">
    <property type="term" value="F:nucleic acid binding"/>
    <property type="evidence" value="ECO:0007669"/>
    <property type="project" value="InterPro"/>
</dbReference>
<evidence type="ECO:0000259" key="1">
    <source>
        <dbReference type="PROSITE" id="PS50994"/>
    </source>
</evidence>
<dbReference type="InterPro" id="IPR001584">
    <property type="entry name" value="Integrase_cat-core"/>
</dbReference>
<evidence type="ECO:0000313" key="2">
    <source>
        <dbReference type="EMBL" id="ETX03520.1"/>
    </source>
</evidence>
<keyword evidence="2" id="KW-0614">Plasmid</keyword>
<protein>
    <recommendedName>
        <fullName evidence="1">Integrase catalytic domain-containing protein</fullName>
    </recommendedName>
</protein>
<dbReference type="Pfam" id="PF13683">
    <property type="entry name" value="rve_3"/>
    <property type="match status" value="1"/>
</dbReference>
<dbReference type="GO" id="GO:0015074">
    <property type="term" value="P:DNA integration"/>
    <property type="evidence" value="ECO:0007669"/>
    <property type="project" value="InterPro"/>
</dbReference>
<proteinExistence type="predicted"/>
<accession>W4M012</accession>
<dbReference type="AlphaFoldDB" id="W4M012"/>
<comment type="caution">
    <text evidence="2">The sequence shown here is derived from an EMBL/GenBank/DDBJ whole genome shotgun (WGS) entry which is preliminary data.</text>
</comment>
<geneLocation type="plasmid" evidence="2">
    <name>pTSY</name>
</geneLocation>
<dbReference type="Pfam" id="PF13565">
    <property type="entry name" value="HTH_32"/>
    <property type="match status" value="1"/>
</dbReference>
<dbReference type="HOGENOM" id="CLU_064679_0_0_7"/>
<dbReference type="Proteomes" id="UP000019141">
    <property type="component" value="Unassembled WGS sequence"/>
</dbReference>
<evidence type="ECO:0000313" key="3">
    <source>
        <dbReference type="Proteomes" id="UP000019141"/>
    </source>
</evidence>
<dbReference type="Gene3D" id="3.30.420.10">
    <property type="entry name" value="Ribonuclease H-like superfamily/Ribonuclease H"/>
    <property type="match status" value="1"/>
</dbReference>
<name>W4M012_ENTF1</name>
<gene>
    <name evidence="2" type="ORF">ETSY1_46960</name>
</gene>
<reference evidence="2 3" key="1">
    <citation type="journal article" date="2014" name="Nature">
        <title>An environmental bacterial taxon with a large and distinct metabolic repertoire.</title>
        <authorList>
            <person name="Wilson M.C."/>
            <person name="Mori T."/>
            <person name="Ruckert C."/>
            <person name="Uria A.R."/>
            <person name="Helf M.J."/>
            <person name="Takada K."/>
            <person name="Gernert C."/>
            <person name="Steffens U.A."/>
            <person name="Heycke N."/>
            <person name="Schmitt S."/>
            <person name="Rinke C."/>
            <person name="Helfrich E.J."/>
            <person name="Brachmann A.O."/>
            <person name="Gurgui C."/>
            <person name="Wakimoto T."/>
            <person name="Kracht M."/>
            <person name="Crusemann M."/>
            <person name="Hentschel U."/>
            <person name="Abe I."/>
            <person name="Matsunaga S."/>
            <person name="Kalinowski J."/>
            <person name="Takeyama H."/>
            <person name="Piel J."/>
        </authorList>
    </citation>
    <scope>NUCLEOTIDE SEQUENCE [LARGE SCALE GENOMIC DNA]</scope>
    <source>
        <strain evidence="3">TSY1</strain>
        <plasmid evidence="2">pTSY</plasmid>
    </source>
</reference>
<dbReference type="EMBL" id="AZHW01000033">
    <property type="protein sequence ID" value="ETX03520.1"/>
    <property type="molecule type" value="Genomic_DNA"/>
</dbReference>
<keyword evidence="3" id="KW-1185">Reference proteome</keyword>